<protein>
    <submittedName>
        <fullName evidence="1">Uncharacterized protein</fullName>
    </submittedName>
</protein>
<proteinExistence type="predicted"/>
<dbReference type="AlphaFoldDB" id="A0A5C1A324"/>
<dbReference type="Proteomes" id="UP000322553">
    <property type="component" value="Chromosome"/>
</dbReference>
<accession>A0A5C1A324</accession>
<sequence>MADVADRGSQLTEQLLDEYLKVRRPTVQLEPIGECRNPLCCLELDDPRALYCDPGCAEEHQWVMERER</sequence>
<dbReference type="RefSeq" id="WP_139148662.1">
    <property type="nucleotide sequence ID" value="NZ_CP043420.1"/>
</dbReference>
<dbReference type="OrthoDB" id="9946668at2"/>
<dbReference type="EMBL" id="CP043420">
    <property type="protein sequence ID" value="QEL11345.1"/>
    <property type="molecule type" value="Genomic_DNA"/>
</dbReference>
<reference evidence="1 2" key="1">
    <citation type="submission" date="2019-08" db="EMBL/GenBank/DDBJ databases">
        <title>Complete genome sequence of Kushneria sp. YCWA18, a halophilic phosphate-solubilizing bacterium isolated from Daqiao saltern in China.</title>
        <authorList>
            <person name="Du G.-X."/>
            <person name="Qu L.-Y."/>
        </authorList>
    </citation>
    <scope>NUCLEOTIDE SEQUENCE [LARGE SCALE GENOMIC DNA]</scope>
    <source>
        <strain evidence="1 2">YCWA18</strain>
    </source>
</reference>
<dbReference type="KEGG" id="kuy:FY550_09470"/>
<keyword evidence="2" id="KW-1185">Reference proteome</keyword>
<gene>
    <name evidence="1" type="ORF">FY550_09470</name>
</gene>
<evidence type="ECO:0000313" key="1">
    <source>
        <dbReference type="EMBL" id="QEL11345.1"/>
    </source>
</evidence>
<organism evidence="1 2">
    <name type="scientific">Kushneria phosphatilytica</name>
    <dbReference type="NCBI Taxonomy" id="657387"/>
    <lineage>
        <taxon>Bacteria</taxon>
        <taxon>Pseudomonadati</taxon>
        <taxon>Pseudomonadota</taxon>
        <taxon>Gammaproteobacteria</taxon>
        <taxon>Oceanospirillales</taxon>
        <taxon>Halomonadaceae</taxon>
        <taxon>Kushneria</taxon>
    </lineage>
</organism>
<name>A0A5C1A324_9GAMM</name>
<evidence type="ECO:0000313" key="2">
    <source>
        <dbReference type="Proteomes" id="UP000322553"/>
    </source>
</evidence>